<dbReference type="RefSeq" id="WP_119034516.1">
    <property type="nucleotide sequence ID" value="NZ_QXDC01000002.1"/>
</dbReference>
<gene>
    <name evidence="4" type="ORF">DFR49_0822</name>
</gene>
<keyword evidence="5" id="KW-1185">Reference proteome</keyword>
<proteinExistence type="inferred from homology"/>
<dbReference type="CDD" id="cd00254">
    <property type="entry name" value="LT-like"/>
    <property type="match status" value="1"/>
</dbReference>
<reference evidence="4 5" key="1">
    <citation type="submission" date="2018-08" db="EMBL/GenBank/DDBJ databases">
        <title>Genomic Encyclopedia of Type Strains, Phase IV (KMG-IV): sequencing the most valuable type-strain genomes for metagenomic binning, comparative biology and taxonomic classification.</title>
        <authorList>
            <person name="Goeker M."/>
        </authorList>
    </citation>
    <scope>NUCLEOTIDE SEQUENCE [LARGE SCALE GENOMIC DNA]</scope>
    <source>
        <strain evidence="4 5">DSM 25527</strain>
    </source>
</reference>
<organism evidence="4 5">
    <name type="scientific">Hephaestia caeni</name>
    <dbReference type="NCBI Taxonomy" id="645617"/>
    <lineage>
        <taxon>Bacteria</taxon>
        <taxon>Pseudomonadati</taxon>
        <taxon>Pseudomonadota</taxon>
        <taxon>Alphaproteobacteria</taxon>
        <taxon>Sphingomonadales</taxon>
        <taxon>Sphingomonadaceae</taxon>
        <taxon>Hephaestia</taxon>
    </lineage>
</organism>
<evidence type="ECO:0000256" key="2">
    <source>
        <dbReference type="ARBA" id="ARBA00009387"/>
    </source>
</evidence>
<dbReference type="PANTHER" id="PTHR37423:SF2">
    <property type="entry name" value="MEMBRANE-BOUND LYTIC MUREIN TRANSGLYCOSYLASE C"/>
    <property type="match status" value="1"/>
</dbReference>
<dbReference type="SUPFAM" id="SSF53955">
    <property type="entry name" value="Lysozyme-like"/>
    <property type="match status" value="1"/>
</dbReference>
<dbReference type="PANTHER" id="PTHR37423">
    <property type="entry name" value="SOLUBLE LYTIC MUREIN TRANSGLYCOSYLASE-RELATED"/>
    <property type="match status" value="1"/>
</dbReference>
<comment type="similarity">
    <text evidence="2">Belongs to the virb1 family.</text>
</comment>
<comment type="caution">
    <text evidence="4">The sequence shown here is derived from an EMBL/GenBank/DDBJ whole genome shotgun (WGS) entry which is preliminary data.</text>
</comment>
<protein>
    <submittedName>
        <fullName evidence="4">Transglycosylase-like protein with SLT domain</fullName>
    </submittedName>
</protein>
<dbReference type="OrthoDB" id="9815002at2"/>
<name>A0A397P9M1_9SPHN</name>
<evidence type="ECO:0000256" key="1">
    <source>
        <dbReference type="ARBA" id="ARBA00007734"/>
    </source>
</evidence>
<dbReference type="Gene3D" id="1.10.530.10">
    <property type="match status" value="1"/>
</dbReference>
<feature type="domain" description="Transglycosylase SLT" evidence="3">
    <location>
        <begin position="45"/>
        <end position="135"/>
    </location>
</feature>
<sequence>MQPGPSVGTWNASAACGSATYRPSGLLGYAGEARRRSIYDQVHAVACAHGLATDLFDALIIQESRYQPNAISSKQAYGYAQLMPDTARGLGVDRFDPFDNLRGGARYLRAQLDRFGVVDLALSAYNAGPGRVRDRVPEIAETRDYVARVLRNWQWLRGLRPSIPGEPHLMTLDAPPPGRTAAMLSF</sequence>
<evidence type="ECO:0000259" key="3">
    <source>
        <dbReference type="Pfam" id="PF01464"/>
    </source>
</evidence>
<accession>A0A397P9M1</accession>
<evidence type="ECO:0000313" key="5">
    <source>
        <dbReference type="Proteomes" id="UP000266568"/>
    </source>
</evidence>
<dbReference type="InterPro" id="IPR023346">
    <property type="entry name" value="Lysozyme-like_dom_sf"/>
</dbReference>
<comment type="similarity">
    <text evidence="1">Belongs to the transglycosylase Slt family.</text>
</comment>
<dbReference type="InterPro" id="IPR008258">
    <property type="entry name" value="Transglycosylase_SLT_dom_1"/>
</dbReference>
<dbReference type="EMBL" id="QXDC01000002">
    <property type="protein sequence ID" value="RIA46286.1"/>
    <property type="molecule type" value="Genomic_DNA"/>
</dbReference>
<evidence type="ECO:0000313" key="4">
    <source>
        <dbReference type="EMBL" id="RIA46286.1"/>
    </source>
</evidence>
<dbReference type="Proteomes" id="UP000266568">
    <property type="component" value="Unassembled WGS sequence"/>
</dbReference>
<dbReference type="Pfam" id="PF01464">
    <property type="entry name" value="SLT"/>
    <property type="match status" value="1"/>
</dbReference>
<dbReference type="AlphaFoldDB" id="A0A397P9M1"/>